<proteinExistence type="predicted"/>
<sequence length="301" mass="33173">MMDMDDDRTSSGNGSLRSPLKVPASADIPAASAPPGPSTRSESDVCLMLMMHHKNIGDLQTQLKTAVDTEKWMSHGVDLGYTKPDDVRHAHQAVLNLEEEIKRQQQTSVEFREDIEQSSPDNRFHGFFPPNHFPANPFRAFDFKTPNATQSRSKLSLLMMPSSATVAEVRGFIAERDLVFPRIAFLWEEGVGVGMLSGGGLFSQRNSSQCRADVMNLCGKKGEGVFALITLASKKDPVGSQTISSSPTLSSHPPFLLAVPLLLPVHYRLVVEKNLSSRALVTPPSFLCEDDRFRGKSYLRT</sequence>
<feature type="coiled-coil region" evidence="1">
    <location>
        <begin position="87"/>
        <end position="114"/>
    </location>
</feature>
<keyword evidence="1" id="KW-0175">Coiled coil</keyword>
<dbReference type="Proteomes" id="UP001054837">
    <property type="component" value="Unassembled WGS sequence"/>
</dbReference>
<dbReference type="EMBL" id="BPLQ01004902">
    <property type="protein sequence ID" value="GIY11367.1"/>
    <property type="molecule type" value="Genomic_DNA"/>
</dbReference>
<keyword evidence="4" id="KW-1185">Reference proteome</keyword>
<gene>
    <name evidence="3" type="ORF">CDAR_535661</name>
</gene>
<reference evidence="3 4" key="1">
    <citation type="submission" date="2021-06" db="EMBL/GenBank/DDBJ databases">
        <title>Caerostris darwini draft genome.</title>
        <authorList>
            <person name="Kono N."/>
            <person name="Arakawa K."/>
        </authorList>
    </citation>
    <scope>NUCLEOTIDE SEQUENCE [LARGE SCALE GENOMIC DNA]</scope>
</reference>
<protein>
    <submittedName>
        <fullName evidence="3">Uncharacterized protein</fullName>
    </submittedName>
</protein>
<feature type="region of interest" description="Disordered" evidence="2">
    <location>
        <begin position="1"/>
        <end position="42"/>
    </location>
</feature>
<name>A0AAV4QTC6_9ARAC</name>
<evidence type="ECO:0000256" key="2">
    <source>
        <dbReference type="SAM" id="MobiDB-lite"/>
    </source>
</evidence>
<dbReference type="AlphaFoldDB" id="A0AAV4QTC6"/>
<organism evidence="3 4">
    <name type="scientific">Caerostris darwini</name>
    <dbReference type="NCBI Taxonomy" id="1538125"/>
    <lineage>
        <taxon>Eukaryota</taxon>
        <taxon>Metazoa</taxon>
        <taxon>Ecdysozoa</taxon>
        <taxon>Arthropoda</taxon>
        <taxon>Chelicerata</taxon>
        <taxon>Arachnida</taxon>
        <taxon>Araneae</taxon>
        <taxon>Araneomorphae</taxon>
        <taxon>Entelegynae</taxon>
        <taxon>Araneoidea</taxon>
        <taxon>Araneidae</taxon>
        <taxon>Caerostris</taxon>
    </lineage>
</organism>
<comment type="caution">
    <text evidence="3">The sequence shown here is derived from an EMBL/GenBank/DDBJ whole genome shotgun (WGS) entry which is preliminary data.</text>
</comment>
<evidence type="ECO:0000313" key="3">
    <source>
        <dbReference type="EMBL" id="GIY11367.1"/>
    </source>
</evidence>
<evidence type="ECO:0000313" key="4">
    <source>
        <dbReference type="Proteomes" id="UP001054837"/>
    </source>
</evidence>
<evidence type="ECO:0000256" key="1">
    <source>
        <dbReference type="SAM" id="Coils"/>
    </source>
</evidence>
<accession>A0AAV4QTC6</accession>